<dbReference type="GO" id="GO:0006890">
    <property type="term" value="P:retrograde vesicle-mediated transport, Golgi to endoplasmic reticulum"/>
    <property type="evidence" value="ECO:0007669"/>
    <property type="project" value="TreeGrafter"/>
</dbReference>
<accession>A0A9W8I1A3</accession>
<dbReference type="Proteomes" id="UP001140094">
    <property type="component" value="Unassembled WGS sequence"/>
</dbReference>
<keyword evidence="5" id="KW-0653">Protein transport</keyword>
<comment type="subcellular location">
    <subcellularLocation>
        <location evidence="1">Golgi apparatus membrane</location>
        <topology evidence="1">Peripheral membrane protein</topology>
    </subcellularLocation>
</comment>
<dbReference type="PANTHER" id="PTHR21443">
    <property type="entry name" value="CONSERVED OLIGOMERIC GOLGI COMPLEX COMPONENT 7"/>
    <property type="match status" value="1"/>
</dbReference>
<dbReference type="EMBL" id="JANBUO010000215">
    <property type="protein sequence ID" value="KAJ2806201.1"/>
    <property type="molecule type" value="Genomic_DNA"/>
</dbReference>
<evidence type="ECO:0000256" key="5">
    <source>
        <dbReference type="ARBA" id="ARBA00022927"/>
    </source>
</evidence>
<evidence type="ECO:0000256" key="3">
    <source>
        <dbReference type="ARBA" id="ARBA00020984"/>
    </source>
</evidence>
<dbReference type="OrthoDB" id="5572330at2759"/>
<dbReference type="GO" id="GO:0007030">
    <property type="term" value="P:Golgi organization"/>
    <property type="evidence" value="ECO:0007669"/>
    <property type="project" value="TreeGrafter"/>
</dbReference>
<protein>
    <recommendedName>
        <fullName evidence="3">Conserved oligomeric Golgi complex subunit 7</fullName>
    </recommendedName>
    <alternativeName>
        <fullName evidence="8">Component of oligomeric Golgi complex 7</fullName>
    </alternativeName>
</protein>
<organism evidence="9 10">
    <name type="scientific">Coemansia guatemalensis</name>
    <dbReference type="NCBI Taxonomy" id="2761395"/>
    <lineage>
        <taxon>Eukaryota</taxon>
        <taxon>Fungi</taxon>
        <taxon>Fungi incertae sedis</taxon>
        <taxon>Zoopagomycota</taxon>
        <taxon>Kickxellomycotina</taxon>
        <taxon>Kickxellomycetes</taxon>
        <taxon>Kickxellales</taxon>
        <taxon>Kickxellaceae</taxon>
        <taxon>Coemansia</taxon>
    </lineage>
</organism>
<keyword evidence="7" id="KW-0472">Membrane</keyword>
<evidence type="ECO:0000256" key="8">
    <source>
        <dbReference type="ARBA" id="ARBA00031345"/>
    </source>
</evidence>
<proteinExistence type="inferred from homology"/>
<gene>
    <name evidence="9" type="ORF">H4R20_001775</name>
</gene>
<keyword evidence="6" id="KW-0333">Golgi apparatus</keyword>
<dbReference type="GO" id="GO:0006886">
    <property type="term" value="P:intracellular protein transport"/>
    <property type="evidence" value="ECO:0007669"/>
    <property type="project" value="InterPro"/>
</dbReference>
<keyword evidence="10" id="KW-1185">Reference proteome</keyword>
<comment type="caution">
    <text evidence="9">The sequence shown here is derived from an EMBL/GenBank/DDBJ whole genome shotgun (WGS) entry which is preliminary data.</text>
</comment>
<keyword evidence="4" id="KW-0813">Transport</keyword>
<reference evidence="9" key="1">
    <citation type="submission" date="2022-07" db="EMBL/GenBank/DDBJ databases">
        <title>Phylogenomic reconstructions and comparative analyses of Kickxellomycotina fungi.</title>
        <authorList>
            <person name="Reynolds N.K."/>
            <person name="Stajich J.E."/>
            <person name="Barry K."/>
            <person name="Grigoriev I.V."/>
            <person name="Crous P."/>
            <person name="Smith M.E."/>
        </authorList>
    </citation>
    <scope>NUCLEOTIDE SEQUENCE</scope>
    <source>
        <strain evidence="9">NRRL 1565</strain>
    </source>
</reference>
<evidence type="ECO:0000313" key="10">
    <source>
        <dbReference type="Proteomes" id="UP001140094"/>
    </source>
</evidence>
<evidence type="ECO:0000313" key="9">
    <source>
        <dbReference type="EMBL" id="KAJ2806201.1"/>
    </source>
</evidence>
<evidence type="ECO:0000256" key="4">
    <source>
        <dbReference type="ARBA" id="ARBA00022448"/>
    </source>
</evidence>
<evidence type="ECO:0000256" key="1">
    <source>
        <dbReference type="ARBA" id="ARBA00004395"/>
    </source>
</evidence>
<sequence length="811" mass="86259">MDIRLETFGAADFDVKSWLNRQFETLGVGCADPQADNETSGSALIAGDGDGAQRLATQLHFLATSAQQNSDRIKARFRNQAGQIARDIAALGRLVNETRLQMDSLTRAASAQAASGAAVEQVVTLGTARRRVEETAAALDLLRSYTDLPQKIQTLMEAGEHAQAWELVDSAMAQSTSDGAQHSSLAGMGLGADEALQLRAHIQTAVAADLTAAIAAQDVEAASRASRVLSAHGCSDTIEAEFLRQRSETGTAQLWQAASEHSNDDRAKLEAQLQTIADLATADLALAEALELQRSEELLEELLASYAEAVRPSVQQRIAQTQHSGSVEVLLEVYQALSAHCSELQRAASVGTLSVGGSTAPQRTRELPRSLQLLFGPLADSIGGLADMEATALRGGSLRRLQTIELEQGQVERFVREALQAMADVFRDIERALVHVFAVVPPSKLDDAITTIAALALDVDEFLGNILAKVAAHGGISVAELTGSGGPTEAPLDSIAYQPLSNDDKSELVADGLGVLLLSTLFNRLVSETFAPAVQRWEGLGQTLAQMGIGRAEENVADGDSVQSLVLALMEVQPTVAAMDAVVSRLDLDSAPIGISRASAAAARRARTACAGMFFLLISAFEGPLRRIPDSAAWHEEPIATSSMNIAIPQFSCSPSEDAMDIGEKMHVMLPELEQVEAMHAQYARSVAAVSGTVQPLSVLMLSHLADTANSTDSSASLLALLELALETVQRRFVDQVCCIAPPLSRSGFQQLAADVEYIASVAASLADSKDSGFEALRQELASQDNSTHVDLPPDPEIRNKILKLLQYPEK</sequence>
<evidence type="ECO:0000256" key="2">
    <source>
        <dbReference type="ARBA" id="ARBA00005831"/>
    </source>
</evidence>
<dbReference type="PANTHER" id="PTHR21443:SF0">
    <property type="entry name" value="CONSERVED OLIGOMERIC GOLGI COMPLEX SUBUNIT 7"/>
    <property type="match status" value="1"/>
</dbReference>
<name>A0A9W8I1A3_9FUNG</name>
<evidence type="ECO:0000256" key="7">
    <source>
        <dbReference type="ARBA" id="ARBA00023136"/>
    </source>
</evidence>
<dbReference type="AlphaFoldDB" id="A0A9W8I1A3"/>
<dbReference type="GO" id="GO:0000139">
    <property type="term" value="C:Golgi membrane"/>
    <property type="evidence" value="ECO:0007669"/>
    <property type="project" value="UniProtKB-SubCell"/>
</dbReference>
<dbReference type="GO" id="GO:0017119">
    <property type="term" value="C:Golgi transport complex"/>
    <property type="evidence" value="ECO:0007669"/>
    <property type="project" value="InterPro"/>
</dbReference>
<comment type="similarity">
    <text evidence="2">Belongs to the COG7 family.</text>
</comment>
<dbReference type="InterPro" id="IPR019335">
    <property type="entry name" value="COG7"/>
</dbReference>
<evidence type="ECO:0000256" key="6">
    <source>
        <dbReference type="ARBA" id="ARBA00023034"/>
    </source>
</evidence>